<comment type="caution">
    <text evidence="3">The sequence shown here is derived from an EMBL/GenBank/DDBJ whole genome shotgun (WGS) entry which is preliminary data.</text>
</comment>
<gene>
    <name evidence="3" type="ORF">GCM10009559_62860</name>
</gene>
<dbReference type="RefSeq" id="WP_343945320.1">
    <property type="nucleotide sequence ID" value="NZ_BAAAHP010000206.1"/>
</dbReference>
<proteinExistence type="predicted"/>
<accession>A0ABN1N9U7</accession>
<evidence type="ECO:0000256" key="1">
    <source>
        <dbReference type="SAM" id="MobiDB-lite"/>
    </source>
</evidence>
<dbReference type="InterPro" id="IPR055878">
    <property type="entry name" value="DUF7455"/>
</dbReference>
<evidence type="ECO:0000313" key="4">
    <source>
        <dbReference type="Proteomes" id="UP001499967"/>
    </source>
</evidence>
<reference evidence="3 4" key="1">
    <citation type="journal article" date="2019" name="Int. J. Syst. Evol. Microbiol.">
        <title>The Global Catalogue of Microorganisms (GCM) 10K type strain sequencing project: providing services to taxonomists for standard genome sequencing and annotation.</title>
        <authorList>
            <consortium name="The Broad Institute Genomics Platform"/>
            <consortium name="The Broad Institute Genome Sequencing Center for Infectious Disease"/>
            <person name="Wu L."/>
            <person name="Ma J."/>
        </authorList>
    </citation>
    <scope>NUCLEOTIDE SEQUENCE [LARGE SCALE GENOMIC DNA]</scope>
    <source>
        <strain evidence="3 4">JCM 11117</strain>
    </source>
</reference>
<dbReference type="EMBL" id="BAAAHP010000206">
    <property type="protein sequence ID" value="GAA0899099.1"/>
    <property type="molecule type" value="Genomic_DNA"/>
</dbReference>
<dbReference type="Proteomes" id="UP001499967">
    <property type="component" value="Unassembled WGS sequence"/>
</dbReference>
<protein>
    <recommendedName>
        <fullName evidence="2">DUF7455 domain-containing protein</fullName>
    </recommendedName>
</protein>
<sequence>MNTYCDRCPARARVRAELPAGELHFCNHHAREHRDRLRETGARLITLPGRPAPLPATARSRRLAA</sequence>
<evidence type="ECO:0000259" key="2">
    <source>
        <dbReference type="Pfam" id="PF24254"/>
    </source>
</evidence>
<feature type="region of interest" description="Disordered" evidence="1">
    <location>
        <begin position="46"/>
        <end position="65"/>
    </location>
</feature>
<evidence type="ECO:0000313" key="3">
    <source>
        <dbReference type="EMBL" id="GAA0899099.1"/>
    </source>
</evidence>
<dbReference type="Pfam" id="PF24254">
    <property type="entry name" value="DUF7455"/>
    <property type="match status" value="1"/>
</dbReference>
<name>A0ABN1N9U7_9PSEU</name>
<organism evidence="3 4">
    <name type="scientific">Pseudonocardia zijingensis</name>
    <dbReference type="NCBI Taxonomy" id="153376"/>
    <lineage>
        <taxon>Bacteria</taxon>
        <taxon>Bacillati</taxon>
        <taxon>Actinomycetota</taxon>
        <taxon>Actinomycetes</taxon>
        <taxon>Pseudonocardiales</taxon>
        <taxon>Pseudonocardiaceae</taxon>
        <taxon>Pseudonocardia</taxon>
    </lineage>
</organism>
<keyword evidence="4" id="KW-1185">Reference proteome</keyword>
<feature type="domain" description="DUF7455" evidence="2">
    <location>
        <begin position="4"/>
        <end position="49"/>
    </location>
</feature>